<dbReference type="EMBL" id="VSZS01000068">
    <property type="protein sequence ID" value="TYR29722.1"/>
    <property type="molecule type" value="Genomic_DNA"/>
</dbReference>
<evidence type="ECO:0000313" key="11">
    <source>
        <dbReference type="EMBL" id="TYR29722.1"/>
    </source>
</evidence>
<reference evidence="11 12" key="1">
    <citation type="submission" date="2019-08" db="EMBL/GenBank/DDBJ databases">
        <authorList>
            <person name="Seo Y.L."/>
        </authorList>
    </citation>
    <scope>NUCLEOTIDE SEQUENCE [LARGE SCALE GENOMIC DNA]</scope>
    <source>
        <strain evidence="11 12">MaA-C15</strain>
    </source>
</reference>
<dbReference type="Proteomes" id="UP000323258">
    <property type="component" value="Unassembled WGS sequence"/>
</dbReference>
<keyword evidence="8 9" id="KW-0012">Acyltransferase</keyword>
<feature type="transmembrane region" description="Helical" evidence="9">
    <location>
        <begin position="99"/>
        <end position="124"/>
    </location>
</feature>
<comment type="pathway">
    <text evidence="9">Protein modification; lipoprotein biosynthesis (N-acyl transfer).</text>
</comment>
<accession>A0A5D4GNZ0</accession>
<dbReference type="Gene3D" id="3.60.110.10">
    <property type="entry name" value="Carbon-nitrogen hydrolase"/>
    <property type="match status" value="1"/>
</dbReference>
<feature type="transmembrane region" description="Helical" evidence="9">
    <location>
        <begin position="12"/>
        <end position="30"/>
    </location>
</feature>
<evidence type="ECO:0000256" key="9">
    <source>
        <dbReference type="HAMAP-Rule" id="MF_01148"/>
    </source>
</evidence>
<comment type="function">
    <text evidence="9">Catalyzes the phospholipid dependent N-acylation of the N-terminal cysteine of apolipoprotein, the last step in lipoprotein maturation.</text>
</comment>
<dbReference type="GO" id="GO:0016410">
    <property type="term" value="F:N-acyltransferase activity"/>
    <property type="evidence" value="ECO:0007669"/>
    <property type="project" value="UniProtKB-UniRule"/>
</dbReference>
<evidence type="ECO:0000256" key="1">
    <source>
        <dbReference type="ARBA" id="ARBA00004651"/>
    </source>
</evidence>
<keyword evidence="7 9" id="KW-0472">Membrane</keyword>
<evidence type="ECO:0000256" key="6">
    <source>
        <dbReference type="ARBA" id="ARBA00022989"/>
    </source>
</evidence>
<feature type="transmembrane region" description="Helical" evidence="9">
    <location>
        <begin position="67"/>
        <end position="87"/>
    </location>
</feature>
<evidence type="ECO:0000313" key="12">
    <source>
        <dbReference type="Proteomes" id="UP000323258"/>
    </source>
</evidence>
<dbReference type="OrthoDB" id="9804277at2"/>
<dbReference type="PROSITE" id="PS50263">
    <property type="entry name" value="CN_HYDROLASE"/>
    <property type="match status" value="1"/>
</dbReference>
<gene>
    <name evidence="9 11" type="primary">lnt</name>
    <name evidence="11" type="ORF">FY036_23055</name>
</gene>
<dbReference type="AlphaFoldDB" id="A0A5D4GNZ0"/>
<dbReference type="NCBIfam" id="TIGR00546">
    <property type="entry name" value="lnt"/>
    <property type="match status" value="1"/>
</dbReference>
<organism evidence="11 12">
    <name type="scientific">Neoaquamicrobium microcysteis</name>
    <dbReference type="NCBI Taxonomy" id="2682781"/>
    <lineage>
        <taxon>Bacteria</taxon>
        <taxon>Pseudomonadati</taxon>
        <taxon>Pseudomonadota</taxon>
        <taxon>Alphaproteobacteria</taxon>
        <taxon>Hyphomicrobiales</taxon>
        <taxon>Phyllobacteriaceae</taxon>
        <taxon>Neoaquamicrobium</taxon>
    </lineage>
</organism>
<dbReference type="Pfam" id="PF20154">
    <property type="entry name" value="LNT_N"/>
    <property type="match status" value="1"/>
</dbReference>
<evidence type="ECO:0000256" key="4">
    <source>
        <dbReference type="ARBA" id="ARBA00022679"/>
    </source>
</evidence>
<comment type="catalytic activity">
    <reaction evidence="9">
        <text>N-terminal S-1,2-diacyl-sn-glyceryl-L-cysteinyl-[lipoprotein] + a glycerophospholipid = N-acyl-S-1,2-diacyl-sn-glyceryl-L-cysteinyl-[lipoprotein] + a 2-acyl-sn-glycero-3-phospholipid + H(+)</text>
        <dbReference type="Rhea" id="RHEA:48228"/>
        <dbReference type="Rhea" id="RHEA-COMP:14681"/>
        <dbReference type="Rhea" id="RHEA-COMP:14684"/>
        <dbReference type="ChEBI" id="CHEBI:15378"/>
        <dbReference type="ChEBI" id="CHEBI:136912"/>
        <dbReference type="ChEBI" id="CHEBI:140656"/>
        <dbReference type="ChEBI" id="CHEBI:140657"/>
        <dbReference type="ChEBI" id="CHEBI:140660"/>
        <dbReference type="EC" id="2.3.1.269"/>
    </reaction>
</comment>
<dbReference type="PANTHER" id="PTHR38686">
    <property type="entry name" value="APOLIPOPROTEIN N-ACYLTRANSFERASE"/>
    <property type="match status" value="1"/>
</dbReference>
<evidence type="ECO:0000256" key="2">
    <source>
        <dbReference type="ARBA" id="ARBA00010065"/>
    </source>
</evidence>
<proteinExistence type="inferred from homology"/>
<comment type="similarity">
    <text evidence="2 9">Belongs to the CN hydrolase family. Apolipoprotein N-acyltransferase subfamily.</text>
</comment>
<dbReference type="InterPro" id="IPR004563">
    <property type="entry name" value="Apolipo_AcylTrfase"/>
</dbReference>
<dbReference type="GO" id="GO:0042158">
    <property type="term" value="P:lipoprotein biosynthetic process"/>
    <property type="evidence" value="ECO:0007669"/>
    <property type="project" value="UniProtKB-UniRule"/>
</dbReference>
<dbReference type="InterPro" id="IPR036526">
    <property type="entry name" value="C-N_Hydrolase_sf"/>
</dbReference>
<feature type="transmembrane region" description="Helical" evidence="9">
    <location>
        <begin position="36"/>
        <end position="55"/>
    </location>
</feature>
<evidence type="ECO:0000256" key="7">
    <source>
        <dbReference type="ARBA" id="ARBA00023136"/>
    </source>
</evidence>
<evidence type="ECO:0000259" key="10">
    <source>
        <dbReference type="PROSITE" id="PS50263"/>
    </source>
</evidence>
<dbReference type="HAMAP" id="MF_01148">
    <property type="entry name" value="Lnt"/>
    <property type="match status" value="1"/>
</dbReference>
<comment type="subcellular location">
    <subcellularLocation>
        <location evidence="1 9">Cell membrane</location>
        <topology evidence="1 9">Multi-pass membrane protein</topology>
    </subcellularLocation>
</comment>
<protein>
    <recommendedName>
        <fullName evidence="9">Apolipoprotein N-acyltransferase</fullName>
        <shortName evidence="9">ALP N-acyltransferase</shortName>
        <ecNumber evidence="9">2.3.1.269</ecNumber>
    </recommendedName>
</protein>
<dbReference type="InterPro" id="IPR045378">
    <property type="entry name" value="LNT_N"/>
</dbReference>
<evidence type="ECO:0000256" key="5">
    <source>
        <dbReference type="ARBA" id="ARBA00022692"/>
    </source>
</evidence>
<dbReference type="InterPro" id="IPR003010">
    <property type="entry name" value="C-N_Hydrolase"/>
</dbReference>
<dbReference type="Pfam" id="PF00795">
    <property type="entry name" value="CN_hydrolase"/>
    <property type="match status" value="1"/>
</dbReference>
<dbReference type="GO" id="GO:0005886">
    <property type="term" value="C:plasma membrane"/>
    <property type="evidence" value="ECO:0007669"/>
    <property type="project" value="UniProtKB-SubCell"/>
</dbReference>
<keyword evidence="6 9" id="KW-1133">Transmembrane helix</keyword>
<keyword evidence="11" id="KW-0449">Lipoprotein</keyword>
<keyword evidence="4 9" id="KW-0808">Transferase</keyword>
<dbReference type="UniPathway" id="UPA00666"/>
<dbReference type="EC" id="2.3.1.269" evidence="9"/>
<comment type="caution">
    <text evidence="11">The sequence shown here is derived from an EMBL/GenBank/DDBJ whole genome shotgun (WGS) entry which is preliminary data.</text>
</comment>
<keyword evidence="12" id="KW-1185">Reference proteome</keyword>
<feature type="transmembrane region" description="Helical" evidence="9">
    <location>
        <begin position="136"/>
        <end position="159"/>
    </location>
</feature>
<feature type="transmembrane region" description="Helical" evidence="9">
    <location>
        <begin position="171"/>
        <end position="194"/>
    </location>
</feature>
<name>A0A5D4GNZ0_9HYPH</name>
<feature type="domain" description="CN hydrolase" evidence="10">
    <location>
        <begin position="242"/>
        <end position="491"/>
    </location>
</feature>
<dbReference type="CDD" id="cd07571">
    <property type="entry name" value="ALP_N-acyl_transferase"/>
    <property type="match status" value="1"/>
</dbReference>
<keyword evidence="5 9" id="KW-0812">Transmembrane</keyword>
<evidence type="ECO:0000256" key="3">
    <source>
        <dbReference type="ARBA" id="ARBA00022475"/>
    </source>
</evidence>
<reference evidence="11 12" key="2">
    <citation type="submission" date="2019-09" db="EMBL/GenBank/DDBJ databases">
        <title>Mesorhizobium sp. MaA-C15 isolated from Microcystis aeruginosa.</title>
        <authorList>
            <person name="Jeong S.E."/>
            <person name="Jin H.M."/>
            <person name="Jeon C.O."/>
        </authorList>
    </citation>
    <scope>NUCLEOTIDE SEQUENCE [LARGE SCALE GENOMIC DNA]</scope>
    <source>
        <strain evidence="11 12">MaA-C15</strain>
    </source>
</reference>
<dbReference type="SUPFAM" id="SSF56317">
    <property type="entry name" value="Carbon-nitrogen hydrolase"/>
    <property type="match status" value="1"/>
</dbReference>
<dbReference type="PANTHER" id="PTHR38686:SF1">
    <property type="entry name" value="APOLIPOPROTEIN N-ACYLTRANSFERASE"/>
    <property type="match status" value="1"/>
</dbReference>
<sequence>MERLAGKIILLWGWRRAGAAFIAGAVAALGQPPFDFFAACLIAFPVLVWLLDGAASPVGERLLRRMLRPFMIGWWFGFGYFLAGLWWTGNALLVEAELFAWALPFAVFGLPALLAVFYGVATLIARLLWSDGIARIAALAFAFGLVEWLRTFVLTGFPWNAIGQAAMPVPLLMQSVGVVGMAGMNALAVFVFAMPALLAARRGRRAGLAMALALVAAHVGYGAWRLSSAPETTEDLVNVRVVQPSIDQSEKWDNTVRDRIFATYLDLSARPPADGAPQPDMIVWPETSVPFILTERADALVALGELVQEGQVLLVGAVRVEGESQGSSGRYYNAVVAINAEGETYDAVDKVRLVPFGEYLPMSDLLGRLGMRQLVQSVSAFSPGGPRRAIETVNGVRALPFICYEIIFPGIAGNGDADADLILNVTNDAWFGDTPGPYQHFRQAQIRAVEAGRPLVRAANNGISGVVDAYGRIVDAFAIDAVGVLDVAVPRQKIAAIAAPHLVGLALLAIFGLWAATISLIAAREPIDSRYIRDS</sequence>
<evidence type="ECO:0000256" key="8">
    <source>
        <dbReference type="ARBA" id="ARBA00023315"/>
    </source>
</evidence>
<keyword evidence="3 9" id="KW-1003">Cell membrane</keyword>
<feature type="transmembrane region" description="Helical" evidence="9">
    <location>
        <begin position="502"/>
        <end position="523"/>
    </location>
</feature>